<dbReference type="Pfam" id="PF07225">
    <property type="entry name" value="NDUF_B4"/>
    <property type="match status" value="1"/>
</dbReference>
<gene>
    <name evidence="15" type="ORF">A7U60_g4868</name>
</gene>
<protein>
    <recommendedName>
        <fullName evidence="3">NADH dehydrogenase [ubiquinone] 1 beta subcomplex subunit 4</fullName>
    </recommendedName>
    <alternativeName>
        <fullName evidence="12">Complex I-B15</fullName>
    </alternativeName>
    <alternativeName>
        <fullName evidence="13">NADH-ubiquinone oxidoreductase B15 subunit</fullName>
    </alternativeName>
</protein>
<evidence type="ECO:0000313" key="16">
    <source>
        <dbReference type="Proteomes" id="UP000757232"/>
    </source>
</evidence>
<keyword evidence="4" id="KW-0813">Transport</keyword>
<comment type="similarity">
    <text evidence="2">Belongs to the complex I NDUFB4 subunit family.</text>
</comment>
<evidence type="ECO:0000256" key="1">
    <source>
        <dbReference type="ARBA" id="ARBA00004434"/>
    </source>
</evidence>
<name>A0A9Q5N8T0_SANBA</name>
<comment type="caution">
    <text evidence="15">The sequence shown here is derived from an EMBL/GenBank/DDBJ whole genome shotgun (WGS) entry which is preliminary data.</text>
</comment>
<evidence type="ECO:0000256" key="4">
    <source>
        <dbReference type="ARBA" id="ARBA00022448"/>
    </source>
</evidence>
<dbReference type="Proteomes" id="UP000757232">
    <property type="component" value="Unassembled WGS sequence"/>
</dbReference>
<dbReference type="AlphaFoldDB" id="A0A9Q5N8T0"/>
<evidence type="ECO:0000256" key="2">
    <source>
        <dbReference type="ARBA" id="ARBA00007260"/>
    </source>
</evidence>
<keyword evidence="5" id="KW-0679">Respiratory chain</keyword>
<dbReference type="OrthoDB" id="15108at2759"/>
<keyword evidence="8" id="KW-0249">Electron transport</keyword>
<proteinExistence type="inferred from homology"/>
<evidence type="ECO:0000256" key="9">
    <source>
        <dbReference type="ARBA" id="ARBA00022989"/>
    </source>
</evidence>
<dbReference type="EMBL" id="LNZH02000185">
    <property type="protein sequence ID" value="OCB88081.1"/>
    <property type="molecule type" value="Genomic_DNA"/>
</dbReference>
<evidence type="ECO:0000256" key="7">
    <source>
        <dbReference type="ARBA" id="ARBA00022792"/>
    </source>
</evidence>
<comment type="subcellular location">
    <subcellularLocation>
        <location evidence="1">Mitochondrion inner membrane</location>
        <topology evidence="1">Single-pass membrane protein</topology>
    </subcellularLocation>
</comment>
<reference evidence="15" key="1">
    <citation type="submission" date="2016-06" db="EMBL/GenBank/DDBJ databases">
        <title>Draft Genome sequence of the fungus Inonotus baumii.</title>
        <authorList>
            <person name="Zhu H."/>
            <person name="Lin W."/>
        </authorList>
    </citation>
    <scope>NUCLEOTIDE SEQUENCE</scope>
    <source>
        <strain evidence="15">821</strain>
    </source>
</reference>
<evidence type="ECO:0000256" key="14">
    <source>
        <dbReference type="SAM" id="Phobius"/>
    </source>
</evidence>
<sequence>MAPRASVTIDPALERWNQMVKREDVYKNFRWTKSTARVAVVGLIFIPGLCLYACAQQDAKYSWMGKRKGEPLARK</sequence>
<evidence type="ECO:0000313" key="15">
    <source>
        <dbReference type="EMBL" id="OCB88081.1"/>
    </source>
</evidence>
<organism evidence="15 16">
    <name type="scientific">Sanghuangporus baumii</name>
    <name type="common">Phellinus baumii</name>
    <dbReference type="NCBI Taxonomy" id="108892"/>
    <lineage>
        <taxon>Eukaryota</taxon>
        <taxon>Fungi</taxon>
        <taxon>Dikarya</taxon>
        <taxon>Basidiomycota</taxon>
        <taxon>Agaricomycotina</taxon>
        <taxon>Agaricomycetes</taxon>
        <taxon>Hymenochaetales</taxon>
        <taxon>Hymenochaetaceae</taxon>
        <taxon>Sanghuangporus</taxon>
    </lineage>
</organism>
<dbReference type="GO" id="GO:0005743">
    <property type="term" value="C:mitochondrial inner membrane"/>
    <property type="evidence" value="ECO:0007669"/>
    <property type="project" value="UniProtKB-SubCell"/>
</dbReference>
<keyword evidence="16" id="KW-1185">Reference proteome</keyword>
<dbReference type="InterPro" id="IPR009866">
    <property type="entry name" value="NADH_UbQ_OxRdtase_NDUFB4_su"/>
</dbReference>
<keyword evidence="9 14" id="KW-1133">Transmembrane helix</keyword>
<dbReference type="PANTHER" id="PTHR39476:SF1">
    <property type="entry name" value="NADH DEHYDROGENASE [UBIQUINONE] 1 BETA SUBCOMPLEX SUBUNIT 4"/>
    <property type="match status" value="1"/>
</dbReference>
<evidence type="ECO:0000256" key="8">
    <source>
        <dbReference type="ARBA" id="ARBA00022982"/>
    </source>
</evidence>
<evidence type="ECO:0000256" key="11">
    <source>
        <dbReference type="ARBA" id="ARBA00023136"/>
    </source>
</evidence>
<evidence type="ECO:0000256" key="10">
    <source>
        <dbReference type="ARBA" id="ARBA00023128"/>
    </source>
</evidence>
<keyword evidence="6 14" id="KW-0812">Transmembrane</keyword>
<dbReference type="PANTHER" id="PTHR39476">
    <property type="entry name" value="NADH:UBIQUINONE OXIDOREDUCTASE 6.6KD SUBUNIT"/>
    <property type="match status" value="1"/>
</dbReference>
<evidence type="ECO:0000256" key="12">
    <source>
        <dbReference type="ARBA" id="ARBA00030212"/>
    </source>
</evidence>
<evidence type="ECO:0000256" key="13">
    <source>
        <dbReference type="ARBA" id="ARBA00030987"/>
    </source>
</evidence>
<keyword evidence="11 14" id="KW-0472">Membrane</keyword>
<evidence type="ECO:0000256" key="5">
    <source>
        <dbReference type="ARBA" id="ARBA00022660"/>
    </source>
</evidence>
<feature type="transmembrane region" description="Helical" evidence="14">
    <location>
        <begin position="36"/>
        <end position="55"/>
    </location>
</feature>
<keyword evidence="7" id="KW-0999">Mitochondrion inner membrane</keyword>
<keyword evidence="10" id="KW-0496">Mitochondrion</keyword>
<evidence type="ECO:0000256" key="3">
    <source>
        <dbReference type="ARBA" id="ARBA00018681"/>
    </source>
</evidence>
<accession>A0A9Q5N8T0</accession>
<evidence type="ECO:0000256" key="6">
    <source>
        <dbReference type="ARBA" id="ARBA00022692"/>
    </source>
</evidence>